<reference evidence="6" key="1">
    <citation type="journal article" date="2019" name="Int. J. Syst. Evol. Microbiol.">
        <title>The Global Catalogue of Microorganisms (GCM) 10K type strain sequencing project: providing services to taxonomists for standard genome sequencing and annotation.</title>
        <authorList>
            <consortium name="The Broad Institute Genomics Platform"/>
            <consortium name="The Broad Institute Genome Sequencing Center for Infectious Disease"/>
            <person name="Wu L."/>
            <person name="Ma J."/>
        </authorList>
    </citation>
    <scope>NUCLEOTIDE SEQUENCE [LARGE SCALE GENOMIC DNA]</scope>
    <source>
        <strain evidence="6">CCUG 60529</strain>
    </source>
</reference>
<dbReference type="CDD" id="cd00110">
    <property type="entry name" value="LamG"/>
    <property type="match status" value="1"/>
</dbReference>
<dbReference type="RefSeq" id="WP_379940857.1">
    <property type="nucleotide sequence ID" value="NZ_JBHTIB010000008.1"/>
</dbReference>
<dbReference type="PANTHER" id="PTHR42535">
    <property type="entry name" value="OOKINETE PROTEIN, PUTATIVE-RELATED"/>
    <property type="match status" value="1"/>
</dbReference>
<dbReference type="Gene3D" id="2.60.120.200">
    <property type="match status" value="1"/>
</dbReference>
<dbReference type="InterPro" id="IPR001791">
    <property type="entry name" value="Laminin_G"/>
</dbReference>
<name>A0ABW3BS74_9FLAO</name>
<keyword evidence="2" id="KW-1015">Disulfide bond</keyword>
<evidence type="ECO:0000256" key="1">
    <source>
        <dbReference type="ARBA" id="ARBA00022729"/>
    </source>
</evidence>
<feature type="domain" description="Laminin G" evidence="3">
    <location>
        <begin position="82"/>
        <end position="217"/>
    </location>
</feature>
<evidence type="ECO:0000259" key="3">
    <source>
        <dbReference type="SMART" id="SM00282"/>
    </source>
</evidence>
<protein>
    <submittedName>
        <fullName evidence="5">LamG-like jellyroll fold domain-containing protein</fullName>
    </submittedName>
</protein>
<evidence type="ECO:0000313" key="6">
    <source>
        <dbReference type="Proteomes" id="UP001597011"/>
    </source>
</evidence>
<accession>A0ABW3BS74</accession>
<sequence>MKTPINTIKLFYYVLGLLISLSSYSKTKINCETFDSKGAIFNYVNSPNKVVRYLELTLEQPRIDFNGINSYIDFGDVHDLTSTFTLEAWILQETTVSNGSIISKGNIKAGNKSGYQLAVINNYPNITWYNASGTALVNLTSQYPITNNKWYHVSATFNGASVKLYIDGLIVNEVSISTAPSDTAEPFLIGASYDSDTPSTPKNYFNGFIDEVKIWNVDLNEQQIRDAMNQEIEQNGTNVKGKVTQLDISNGLSWLNLKGYYPMNANTADDASGNNIHGVKKNTTTLELQNAPLPYTTKANGSWTDTTASTPWTHGDTVWNLPNGLGVDGTTPIDWNIVTTSHNISSGDKNITLSGLITDAAGTKLSIADPNDPLDETNAGRSLRVTKYLKLIGDIDLVGESQLLQDQGSILDVSSSGKLERDQQGTKDLYTYNYWSSPVGLSNTTSNNNSFKLSDNILKNGTISAAPNNITFLTSGYNGSVSGTNISIADYWIWKFANNLSNSYSAWQHIRRSGTIKIGEGFTMKGVESSPTSLGSTQNYTFYGKPNNGDITLNINEGNDYLIGNPYPSALDANQFINDNDETLGGTGSSTGTLYFWQHWGGGSHVLAEYKGGYATYTLSGGSPAPFMGIPPPGLIKRPGRYIPVAQAFFVTAKTTGTIKFNNGQRVFQNENGITSLFVKPGNTKQSKESAKNDIADSRTKLRLGFNSVNNIRRQILVTADPATTCGYDWGYEAPYIDNLIDDMYWMIEGNKYTIQGINEISETTVMAIGIHTKNDGYNSINLDSLENAPDNMNVIIHDKTLNTSHNLTESSYNTYLPAGEYLNRFEISFSSKQLLANETIESQIFEAYYSNETSNIIIHNPNQKTIKSTEVLNILGQTVQNFETKSNQNLIEYKPQQISPGAYIIKIKSDSGIISKKVLIK</sequence>
<dbReference type="NCBIfam" id="TIGR04183">
    <property type="entry name" value="Por_Secre_tail"/>
    <property type="match status" value="1"/>
</dbReference>
<evidence type="ECO:0000259" key="4">
    <source>
        <dbReference type="SMART" id="SM00560"/>
    </source>
</evidence>
<keyword evidence="1" id="KW-0732">Signal</keyword>
<feature type="domain" description="LamG-like jellyroll fold" evidence="4">
    <location>
        <begin position="82"/>
        <end position="222"/>
    </location>
</feature>
<dbReference type="InterPro" id="IPR006558">
    <property type="entry name" value="LamG-like"/>
</dbReference>
<keyword evidence="6" id="KW-1185">Reference proteome</keyword>
<dbReference type="SMART" id="SM00560">
    <property type="entry name" value="LamGL"/>
    <property type="match status" value="1"/>
</dbReference>
<comment type="caution">
    <text evidence="5">The sequence shown here is derived from an EMBL/GenBank/DDBJ whole genome shotgun (WGS) entry which is preliminary data.</text>
</comment>
<proteinExistence type="predicted"/>
<dbReference type="Pfam" id="PF13385">
    <property type="entry name" value="Laminin_G_3"/>
    <property type="match status" value="1"/>
</dbReference>
<dbReference type="Proteomes" id="UP001597011">
    <property type="component" value="Unassembled WGS sequence"/>
</dbReference>
<organism evidence="5 6">
    <name type="scientific">Mariniflexile aquimaris</name>
    <dbReference type="NCBI Taxonomy" id="881009"/>
    <lineage>
        <taxon>Bacteria</taxon>
        <taxon>Pseudomonadati</taxon>
        <taxon>Bacteroidota</taxon>
        <taxon>Flavobacteriia</taxon>
        <taxon>Flavobacteriales</taxon>
        <taxon>Flavobacteriaceae</taxon>
        <taxon>Mariniflexile</taxon>
    </lineage>
</organism>
<evidence type="ECO:0000256" key="2">
    <source>
        <dbReference type="ARBA" id="ARBA00023157"/>
    </source>
</evidence>
<evidence type="ECO:0000313" key="5">
    <source>
        <dbReference type="EMBL" id="MFD0835588.1"/>
    </source>
</evidence>
<dbReference type="SMART" id="SM00282">
    <property type="entry name" value="LamG"/>
    <property type="match status" value="1"/>
</dbReference>
<gene>
    <name evidence="5" type="ORF">ACFQ0I_07440</name>
</gene>
<dbReference type="SUPFAM" id="SSF49899">
    <property type="entry name" value="Concanavalin A-like lectins/glucanases"/>
    <property type="match status" value="1"/>
</dbReference>
<dbReference type="EMBL" id="JBHTIB010000008">
    <property type="protein sequence ID" value="MFD0835588.1"/>
    <property type="molecule type" value="Genomic_DNA"/>
</dbReference>
<dbReference type="InterPro" id="IPR013320">
    <property type="entry name" value="ConA-like_dom_sf"/>
</dbReference>
<dbReference type="InterPro" id="IPR026444">
    <property type="entry name" value="Secre_tail"/>
</dbReference>
<dbReference type="PANTHER" id="PTHR42535:SF2">
    <property type="entry name" value="CHROMOSOME UNDETERMINED SCAFFOLD_146, WHOLE GENOME SHOTGUN SEQUENCE"/>
    <property type="match status" value="1"/>
</dbReference>